<dbReference type="InParanoid" id="A0A0C2SK27"/>
<evidence type="ECO:0000313" key="2">
    <source>
        <dbReference type="Proteomes" id="UP000054549"/>
    </source>
</evidence>
<gene>
    <name evidence="1" type="ORF">M378DRAFT_182593</name>
</gene>
<dbReference type="HOGENOM" id="CLU_1189646_0_0_1"/>
<reference evidence="1 2" key="1">
    <citation type="submission" date="2014-04" db="EMBL/GenBank/DDBJ databases">
        <title>Evolutionary Origins and Diversification of the Mycorrhizal Mutualists.</title>
        <authorList>
            <consortium name="DOE Joint Genome Institute"/>
            <consortium name="Mycorrhizal Genomics Consortium"/>
            <person name="Kohler A."/>
            <person name="Kuo A."/>
            <person name="Nagy L.G."/>
            <person name="Floudas D."/>
            <person name="Copeland A."/>
            <person name="Barry K.W."/>
            <person name="Cichocki N."/>
            <person name="Veneault-Fourrey C."/>
            <person name="LaButti K."/>
            <person name="Lindquist E.A."/>
            <person name="Lipzen A."/>
            <person name="Lundell T."/>
            <person name="Morin E."/>
            <person name="Murat C."/>
            <person name="Riley R."/>
            <person name="Ohm R."/>
            <person name="Sun H."/>
            <person name="Tunlid A."/>
            <person name="Henrissat B."/>
            <person name="Grigoriev I.V."/>
            <person name="Hibbett D.S."/>
            <person name="Martin F."/>
        </authorList>
    </citation>
    <scope>NUCLEOTIDE SEQUENCE [LARGE SCALE GENOMIC DNA]</scope>
    <source>
        <strain evidence="1 2">Koide BX008</strain>
    </source>
</reference>
<keyword evidence="2" id="KW-1185">Reference proteome</keyword>
<sequence>MNSSVISQRSSAMFRLGFFVKFLQSSMILQVTTRRSTTSFRSASGALPFADSLCKLLIASMAGWFVRWAVEKRWPGDSYTLATNFTNRLLTTTQESGSYYEGARVPVQVVRQSFNLSSRFLRLYPDPDSSLQTRDQIMLNRGLSSPACYPYVFLVPIVHCRFLCYLCVSVVNFISRLTADNAQLRPIVLLDAHLIPKASSHWQLFDNYYEGDSQSVSSSGNCGSFSSPVSGSR</sequence>
<evidence type="ECO:0000313" key="1">
    <source>
        <dbReference type="EMBL" id="KIL54294.1"/>
    </source>
</evidence>
<name>A0A0C2SK27_AMAMK</name>
<dbReference type="EMBL" id="KN818832">
    <property type="protein sequence ID" value="KIL54294.1"/>
    <property type="molecule type" value="Genomic_DNA"/>
</dbReference>
<dbReference type="AlphaFoldDB" id="A0A0C2SK27"/>
<proteinExistence type="predicted"/>
<accession>A0A0C2SK27</accession>
<dbReference type="Proteomes" id="UP000054549">
    <property type="component" value="Unassembled WGS sequence"/>
</dbReference>
<organism evidence="1 2">
    <name type="scientific">Amanita muscaria (strain Koide BX008)</name>
    <dbReference type="NCBI Taxonomy" id="946122"/>
    <lineage>
        <taxon>Eukaryota</taxon>
        <taxon>Fungi</taxon>
        <taxon>Dikarya</taxon>
        <taxon>Basidiomycota</taxon>
        <taxon>Agaricomycotina</taxon>
        <taxon>Agaricomycetes</taxon>
        <taxon>Agaricomycetidae</taxon>
        <taxon>Agaricales</taxon>
        <taxon>Pluteineae</taxon>
        <taxon>Amanitaceae</taxon>
        <taxon>Amanita</taxon>
    </lineage>
</organism>
<protein>
    <submittedName>
        <fullName evidence="1">Uncharacterized protein</fullName>
    </submittedName>
</protein>